<dbReference type="Pfam" id="PF03168">
    <property type="entry name" value="LEA_2"/>
    <property type="match status" value="1"/>
</dbReference>
<sequence>MGEEENGEKKNPCDWTSPESDLFSTPKSQMEKEGKSFRFSKKRCIFFSVGFTIIVFIVVILTLAFTVYKVRGPLMKVNSVAIQKITNSSISANVNVSVKNLNQVTYYFDKTTTSVYYNNNLIGVTYQPAGKAPARRTYKMNVTMELPLDKLNAIIGGGISVGKDGGVDIDSATIVAGHVNILSLRRHVDVGMNCTVKVSVVNLTILDQTCLQQIWM</sequence>
<dbReference type="Proteomes" id="UP000036987">
    <property type="component" value="Unassembled WGS sequence"/>
</dbReference>
<dbReference type="EMBL" id="LFYR01000757">
    <property type="protein sequence ID" value="KMZ69571.1"/>
    <property type="molecule type" value="Genomic_DNA"/>
</dbReference>
<feature type="domain" description="Late embryogenesis abundant protein LEA-2 subgroup" evidence="3">
    <location>
        <begin position="96"/>
        <end position="180"/>
    </location>
</feature>
<gene>
    <name evidence="4" type="ORF">ZOSMA_20G00490</name>
</gene>
<evidence type="ECO:0000256" key="2">
    <source>
        <dbReference type="SAM" id="Phobius"/>
    </source>
</evidence>
<dbReference type="Gene3D" id="2.60.40.1820">
    <property type="match status" value="1"/>
</dbReference>
<dbReference type="OrthoDB" id="764273at2759"/>
<dbReference type="AlphaFoldDB" id="A0A0K9PKS8"/>
<dbReference type="SUPFAM" id="SSF117070">
    <property type="entry name" value="LEA14-like"/>
    <property type="match status" value="1"/>
</dbReference>
<dbReference type="OMA" id="IVRMNIT"/>
<protein>
    <submittedName>
        <fullName evidence="4">Harpin-induced like protein 18</fullName>
    </submittedName>
</protein>
<evidence type="ECO:0000259" key="3">
    <source>
        <dbReference type="Pfam" id="PF03168"/>
    </source>
</evidence>
<evidence type="ECO:0000313" key="4">
    <source>
        <dbReference type="EMBL" id="KMZ69571.1"/>
    </source>
</evidence>
<comment type="caution">
    <text evidence="4">The sequence shown here is derived from an EMBL/GenBank/DDBJ whole genome shotgun (WGS) entry which is preliminary data.</text>
</comment>
<feature type="transmembrane region" description="Helical" evidence="2">
    <location>
        <begin position="45"/>
        <end position="68"/>
    </location>
</feature>
<evidence type="ECO:0000313" key="5">
    <source>
        <dbReference type="Proteomes" id="UP000036987"/>
    </source>
</evidence>
<feature type="compositionally biased region" description="Polar residues" evidence="1">
    <location>
        <begin position="17"/>
        <end position="27"/>
    </location>
</feature>
<evidence type="ECO:0000256" key="1">
    <source>
        <dbReference type="SAM" id="MobiDB-lite"/>
    </source>
</evidence>
<dbReference type="InterPro" id="IPR004864">
    <property type="entry name" value="LEA_2"/>
</dbReference>
<keyword evidence="5" id="KW-1185">Reference proteome</keyword>
<keyword evidence="2" id="KW-0472">Membrane</keyword>
<keyword evidence="2" id="KW-1133">Transmembrane helix</keyword>
<dbReference type="InterPro" id="IPR055301">
    <property type="entry name" value="Lea14-like_2"/>
</dbReference>
<name>A0A0K9PKS8_ZOSMR</name>
<dbReference type="PANTHER" id="PTHR31852">
    <property type="entry name" value="LATE EMBRYOGENESIS ABUNDANT (LEA) HYDROXYPROLINE-RICH GLYCOPROTEIN FAMILY"/>
    <property type="match status" value="1"/>
</dbReference>
<accession>A0A0K9PKS8</accession>
<proteinExistence type="predicted"/>
<feature type="region of interest" description="Disordered" evidence="1">
    <location>
        <begin position="1"/>
        <end position="27"/>
    </location>
</feature>
<keyword evidence="2" id="KW-0812">Transmembrane</keyword>
<reference evidence="5" key="1">
    <citation type="journal article" date="2016" name="Nature">
        <title>The genome of the seagrass Zostera marina reveals angiosperm adaptation to the sea.</title>
        <authorList>
            <person name="Olsen J.L."/>
            <person name="Rouze P."/>
            <person name="Verhelst B."/>
            <person name="Lin Y.-C."/>
            <person name="Bayer T."/>
            <person name="Collen J."/>
            <person name="Dattolo E."/>
            <person name="De Paoli E."/>
            <person name="Dittami S."/>
            <person name="Maumus F."/>
            <person name="Michel G."/>
            <person name="Kersting A."/>
            <person name="Lauritano C."/>
            <person name="Lohaus R."/>
            <person name="Toepel M."/>
            <person name="Tonon T."/>
            <person name="Vanneste K."/>
            <person name="Amirebrahimi M."/>
            <person name="Brakel J."/>
            <person name="Bostroem C."/>
            <person name="Chovatia M."/>
            <person name="Grimwood J."/>
            <person name="Jenkins J.W."/>
            <person name="Jueterbock A."/>
            <person name="Mraz A."/>
            <person name="Stam W.T."/>
            <person name="Tice H."/>
            <person name="Bornberg-Bauer E."/>
            <person name="Green P.J."/>
            <person name="Pearson G.A."/>
            <person name="Procaccini G."/>
            <person name="Duarte C.M."/>
            <person name="Schmutz J."/>
            <person name="Reusch T.B.H."/>
            <person name="Van de Peer Y."/>
        </authorList>
    </citation>
    <scope>NUCLEOTIDE SEQUENCE [LARGE SCALE GENOMIC DNA]</scope>
    <source>
        <strain evidence="5">cv. Finnish</strain>
    </source>
</reference>
<organism evidence="4 5">
    <name type="scientific">Zostera marina</name>
    <name type="common">Eelgrass</name>
    <dbReference type="NCBI Taxonomy" id="29655"/>
    <lineage>
        <taxon>Eukaryota</taxon>
        <taxon>Viridiplantae</taxon>
        <taxon>Streptophyta</taxon>
        <taxon>Embryophyta</taxon>
        <taxon>Tracheophyta</taxon>
        <taxon>Spermatophyta</taxon>
        <taxon>Magnoliopsida</taxon>
        <taxon>Liliopsida</taxon>
        <taxon>Zosteraceae</taxon>
        <taxon>Zostera</taxon>
    </lineage>
</organism>